<reference evidence="12 13" key="1">
    <citation type="journal article" date="2015" name="Stand. Genomic Sci.">
        <title>Genomic Encyclopedia of Bacterial and Archaeal Type Strains, Phase III: the genomes of soil and plant-associated and newly described type strains.</title>
        <authorList>
            <person name="Whitman W.B."/>
            <person name="Woyke T."/>
            <person name="Klenk H.P."/>
            <person name="Zhou Y."/>
            <person name="Lilburn T.G."/>
            <person name="Beck B.J."/>
            <person name="De Vos P."/>
            <person name="Vandamme P."/>
            <person name="Eisen J.A."/>
            <person name="Garrity G."/>
            <person name="Hugenholtz P."/>
            <person name="Kyrpides N.C."/>
        </authorList>
    </citation>
    <scope>NUCLEOTIDE SEQUENCE [LARGE SCALE GENOMIC DNA]</scope>
    <source>
        <strain evidence="12 13">CGMCC 1.10124</strain>
    </source>
</reference>
<dbReference type="EMBL" id="REFS01000002">
    <property type="protein sequence ID" value="RMB23722.1"/>
    <property type="molecule type" value="Genomic_DNA"/>
</dbReference>
<evidence type="ECO:0000313" key="14">
    <source>
        <dbReference type="Proteomes" id="UP000282007"/>
    </source>
</evidence>
<sequence>MISSAYERLGDARREFRCCDTAFVVRATGVRADTAACRARRTAETLEAQLNAFDDASAVARLNRTGEVTNEHVARLVRRGHEYRDRTDGVFDIRQGRTEHALKEFLRGETDAPPGAFEAGEVRTDGDRVTADAAVDLNGLAKGYIVDRAAASLAGPGRRGFVSGGGDMSPPTGPIAVESPYGDETPLKVLDTDWNVATSGGYRRTRAGVDHVYDPTAERFGARHESVTVVARRDCTEADALATTLAALPLDDVLALAEDWGGLEALLVHGGVFHTTTGFDAHVRN</sequence>
<dbReference type="InterPro" id="IPR003374">
    <property type="entry name" value="ApbE-like_sf"/>
</dbReference>
<dbReference type="SUPFAM" id="SSF143631">
    <property type="entry name" value="ApbE-like"/>
    <property type="match status" value="1"/>
</dbReference>
<keyword evidence="4" id="KW-0285">Flavoprotein</keyword>
<evidence type="ECO:0000256" key="8">
    <source>
        <dbReference type="ARBA" id="ARBA00022842"/>
    </source>
</evidence>
<keyword evidence="8" id="KW-0460">Magnesium</keyword>
<dbReference type="GO" id="GO:0016740">
    <property type="term" value="F:transferase activity"/>
    <property type="evidence" value="ECO:0007669"/>
    <property type="project" value="UniProtKB-KW"/>
</dbReference>
<dbReference type="Proteomes" id="UP000282007">
    <property type="component" value="Chromosome"/>
</dbReference>
<dbReference type="RefSeq" id="WP_121919643.1">
    <property type="nucleotide sequence ID" value="NZ_CP034145.1"/>
</dbReference>
<evidence type="ECO:0000313" key="13">
    <source>
        <dbReference type="Proteomes" id="UP000277326"/>
    </source>
</evidence>
<dbReference type="GO" id="GO:0046872">
    <property type="term" value="F:metal ion binding"/>
    <property type="evidence" value="ECO:0007669"/>
    <property type="project" value="UniProtKB-KW"/>
</dbReference>
<dbReference type="Pfam" id="PF02424">
    <property type="entry name" value="ApbE"/>
    <property type="match status" value="1"/>
</dbReference>
<evidence type="ECO:0000256" key="2">
    <source>
        <dbReference type="ARBA" id="ARBA00011955"/>
    </source>
</evidence>
<dbReference type="Proteomes" id="UP000277326">
    <property type="component" value="Unassembled WGS sequence"/>
</dbReference>
<evidence type="ECO:0000256" key="3">
    <source>
        <dbReference type="ARBA" id="ARBA00016337"/>
    </source>
</evidence>
<name>A0A3M0DPP2_9EURY</name>
<dbReference type="InterPro" id="IPR024932">
    <property type="entry name" value="ApbE"/>
</dbReference>
<evidence type="ECO:0000256" key="1">
    <source>
        <dbReference type="ARBA" id="ARBA00001946"/>
    </source>
</evidence>
<evidence type="ECO:0000313" key="12">
    <source>
        <dbReference type="EMBL" id="RMB23722.1"/>
    </source>
</evidence>
<evidence type="ECO:0000256" key="4">
    <source>
        <dbReference type="ARBA" id="ARBA00022630"/>
    </source>
</evidence>
<evidence type="ECO:0000256" key="5">
    <source>
        <dbReference type="ARBA" id="ARBA00022679"/>
    </source>
</evidence>
<dbReference type="GeneID" id="38470449"/>
<evidence type="ECO:0000256" key="6">
    <source>
        <dbReference type="ARBA" id="ARBA00022723"/>
    </source>
</evidence>
<accession>A0A3M0DPP2</accession>
<gene>
    <name evidence="12" type="ORF">ATH50_0947</name>
    <name evidence="11" type="ORF">DU502_04145</name>
</gene>
<dbReference type="PANTHER" id="PTHR30040">
    <property type="entry name" value="THIAMINE BIOSYNTHESIS LIPOPROTEIN APBE"/>
    <property type="match status" value="1"/>
</dbReference>
<evidence type="ECO:0000256" key="7">
    <source>
        <dbReference type="ARBA" id="ARBA00022827"/>
    </source>
</evidence>
<protein>
    <recommendedName>
        <fullName evidence="3">FAD:protein FMN transferase</fullName>
        <ecNumber evidence="2">2.7.1.180</ecNumber>
    </recommendedName>
    <alternativeName>
        <fullName evidence="9">Flavin transferase</fullName>
    </alternativeName>
</protein>
<dbReference type="EMBL" id="CP034145">
    <property type="protein sequence ID" value="AZH24622.1"/>
    <property type="molecule type" value="Genomic_DNA"/>
</dbReference>
<dbReference type="AlphaFoldDB" id="A0A3M0DPP2"/>
<comment type="cofactor">
    <cofactor evidence="1">
        <name>Mg(2+)</name>
        <dbReference type="ChEBI" id="CHEBI:18420"/>
    </cofactor>
</comment>
<reference evidence="12" key="3">
    <citation type="submission" date="2018-10" db="EMBL/GenBank/DDBJ databases">
        <authorList>
            <person name="Whitman W."/>
            <person name="Huntemann M."/>
            <person name="Clum A."/>
            <person name="Pillay M."/>
            <person name="Palaniappan K."/>
            <person name="Varghese N."/>
            <person name="Mikhailova N."/>
            <person name="Stamatis D."/>
            <person name="Reddy T."/>
            <person name="Daum C."/>
            <person name="Shapiro N."/>
            <person name="Ivanova N."/>
            <person name="Kyrpides N."/>
            <person name="Woyke T."/>
        </authorList>
    </citation>
    <scope>NUCLEOTIDE SEQUENCE</scope>
    <source>
        <strain evidence="12">CGMCC 1.10124</strain>
    </source>
</reference>
<dbReference type="KEGG" id="haer:DU502_04145"/>
<keyword evidence="7" id="KW-0274">FAD</keyword>
<reference evidence="11 14" key="2">
    <citation type="submission" date="2018-07" db="EMBL/GenBank/DDBJ databases">
        <title>Genome sequences of Haloplanus aerogenes JCM 16430T.</title>
        <authorList>
            <person name="Kim Y.B."/>
            <person name="Roh S.W."/>
        </authorList>
    </citation>
    <scope>NUCLEOTIDE SEQUENCE [LARGE SCALE GENOMIC DNA]</scope>
    <source>
        <strain evidence="11 14">JCM 16430</strain>
    </source>
</reference>
<evidence type="ECO:0000256" key="10">
    <source>
        <dbReference type="ARBA" id="ARBA00048540"/>
    </source>
</evidence>
<evidence type="ECO:0000256" key="9">
    <source>
        <dbReference type="ARBA" id="ARBA00031306"/>
    </source>
</evidence>
<keyword evidence="14" id="KW-1185">Reference proteome</keyword>
<dbReference type="EC" id="2.7.1.180" evidence="2"/>
<dbReference type="OrthoDB" id="176613at2157"/>
<organism evidence="12 13">
    <name type="scientific">Haloplanus aerogenes</name>
    <dbReference type="NCBI Taxonomy" id="660522"/>
    <lineage>
        <taxon>Archaea</taxon>
        <taxon>Methanobacteriati</taxon>
        <taxon>Methanobacteriota</taxon>
        <taxon>Stenosarchaea group</taxon>
        <taxon>Halobacteria</taxon>
        <taxon>Halobacteriales</taxon>
        <taxon>Haloferacaceae</taxon>
        <taxon>Haloplanus</taxon>
    </lineage>
</organism>
<keyword evidence="12" id="KW-0449">Lipoprotein</keyword>
<proteinExistence type="predicted"/>
<keyword evidence="6" id="KW-0479">Metal-binding</keyword>
<dbReference type="Gene3D" id="3.10.520.10">
    <property type="entry name" value="ApbE-like domains"/>
    <property type="match status" value="1"/>
</dbReference>
<comment type="catalytic activity">
    <reaction evidence="10">
        <text>L-threonyl-[protein] + FAD = FMN-L-threonyl-[protein] + AMP + H(+)</text>
        <dbReference type="Rhea" id="RHEA:36847"/>
        <dbReference type="Rhea" id="RHEA-COMP:11060"/>
        <dbReference type="Rhea" id="RHEA-COMP:11061"/>
        <dbReference type="ChEBI" id="CHEBI:15378"/>
        <dbReference type="ChEBI" id="CHEBI:30013"/>
        <dbReference type="ChEBI" id="CHEBI:57692"/>
        <dbReference type="ChEBI" id="CHEBI:74257"/>
        <dbReference type="ChEBI" id="CHEBI:456215"/>
        <dbReference type="EC" id="2.7.1.180"/>
    </reaction>
</comment>
<keyword evidence="5 11" id="KW-0808">Transferase</keyword>
<dbReference type="PANTHER" id="PTHR30040:SF2">
    <property type="entry name" value="FAD:PROTEIN FMN TRANSFERASE"/>
    <property type="match status" value="1"/>
</dbReference>
<evidence type="ECO:0000313" key="11">
    <source>
        <dbReference type="EMBL" id="AZH24622.1"/>
    </source>
</evidence>